<gene>
    <name evidence="1" type="ORF">B0I71DRAFT_127554</name>
</gene>
<evidence type="ECO:0000313" key="2">
    <source>
        <dbReference type="Proteomes" id="UP000256601"/>
    </source>
</evidence>
<proteinExistence type="predicted"/>
<protein>
    <submittedName>
        <fullName evidence="1">Uncharacterized protein</fullName>
    </submittedName>
</protein>
<accession>A0A371CDS7</accession>
<name>A0A371CDS7_YARLL</name>
<reference evidence="1 2" key="1">
    <citation type="submission" date="2018-07" db="EMBL/GenBank/DDBJ databases">
        <title>Draft Genome Assemblies for Five Robust Yarrowia lipolytica Strains Exhibiting High Lipid Production and Pentose Sugar Utilization and Sugar Alcohol Secretion from Undetoxified Lignocellulosic Biomass Hydrolysates.</title>
        <authorList>
            <consortium name="DOE Joint Genome Institute"/>
            <person name="Walker C."/>
            <person name="Ryu S."/>
            <person name="Na H."/>
            <person name="Zane M."/>
            <person name="LaButti K."/>
            <person name="Lipzen A."/>
            <person name="Haridas S."/>
            <person name="Barry K."/>
            <person name="Grigoriev I.V."/>
            <person name="Quarterman J."/>
            <person name="Slininger P."/>
            <person name="Dien B."/>
            <person name="Trinh C.T."/>
        </authorList>
    </citation>
    <scope>NUCLEOTIDE SEQUENCE [LARGE SCALE GENOMIC DNA]</scope>
    <source>
        <strain evidence="1 2">YB392</strain>
    </source>
</reference>
<dbReference type="EMBL" id="KZ858953">
    <property type="protein sequence ID" value="RDW28436.1"/>
    <property type="molecule type" value="Genomic_DNA"/>
</dbReference>
<organism evidence="1 2">
    <name type="scientific">Yarrowia lipolytica</name>
    <name type="common">Candida lipolytica</name>
    <dbReference type="NCBI Taxonomy" id="4952"/>
    <lineage>
        <taxon>Eukaryota</taxon>
        <taxon>Fungi</taxon>
        <taxon>Dikarya</taxon>
        <taxon>Ascomycota</taxon>
        <taxon>Saccharomycotina</taxon>
        <taxon>Dipodascomycetes</taxon>
        <taxon>Dipodascales</taxon>
        <taxon>Dipodascales incertae sedis</taxon>
        <taxon>Yarrowia</taxon>
    </lineage>
</organism>
<dbReference type="Proteomes" id="UP000256601">
    <property type="component" value="Unassembled WGS sequence"/>
</dbReference>
<dbReference type="AlphaFoldDB" id="A0A371CDS7"/>
<sequence length="81" mass="9052">MCYLQCLTWGVASSFTLSITYLITSNGSDCQTTYAGLSGYFCPAAVIWSIESVFRVYVVPEIDSVKYYLLRESYVQTGHLA</sequence>
<evidence type="ECO:0000313" key="1">
    <source>
        <dbReference type="EMBL" id="RDW28436.1"/>
    </source>
</evidence>